<dbReference type="EMBL" id="NHMK01000035">
    <property type="protein sequence ID" value="OWL93453.1"/>
    <property type="molecule type" value="Genomic_DNA"/>
</dbReference>
<accession>A0A246BE31</accession>
<dbReference type="RefSeq" id="WP_088250307.1">
    <property type="nucleotide sequence ID" value="NZ_NHMK01000035.1"/>
</dbReference>
<dbReference type="EMBL" id="NHMK01000039">
    <property type="protein sequence ID" value="OWL93200.1"/>
    <property type="molecule type" value="Genomic_DNA"/>
</dbReference>
<evidence type="ECO:0000313" key="4">
    <source>
        <dbReference type="Proteomes" id="UP000197208"/>
    </source>
</evidence>
<feature type="compositionally biased region" description="Polar residues" evidence="1">
    <location>
        <begin position="365"/>
        <end position="376"/>
    </location>
</feature>
<sequence length="376" mass="39784">MQEPKPLLLLAYLLIEGATPRDRLARLLWPDSSDPRNNLRVSLCKLRGWGVTVITDGDCLSAEHPSDHRTGGACGAGAGFLRGVELSGVSPELEDWVLGRREELAAQTQETLLREAALVTDRDELLDRAWHLPDAPLPSAGTLARFLSLCRAGTALHGSLSEELADLWDGTLPTREPLVQALLAGWLEGGVTWLAGDAAQWRPSLDCVRALLEADGQRVLSLHVPPGVGGQGPAQELEDQLTRACRSAAPRTLTVILTGAAHALTAALPNTLAGWPDVRFLVLGGVPAAGEGLILTLPDYCDGVMPGRAAGAERTRTRPAGTPLRALLPGGRGPAGLQRRCGQHRPPHGATGPPRGFLSARPTVRSPTRPDSTLGV</sequence>
<evidence type="ECO:0000256" key="1">
    <source>
        <dbReference type="SAM" id="MobiDB-lite"/>
    </source>
</evidence>
<proteinExistence type="predicted"/>
<dbReference type="OrthoDB" id="74119at2"/>
<name>A0A246BE31_9DEIO</name>
<protein>
    <recommendedName>
        <fullName evidence="5">Bacterial transcriptional activator domain-containing protein</fullName>
    </recommendedName>
</protein>
<keyword evidence="4" id="KW-1185">Reference proteome</keyword>
<evidence type="ECO:0008006" key="5">
    <source>
        <dbReference type="Google" id="ProtNLM"/>
    </source>
</evidence>
<reference evidence="3 4" key="1">
    <citation type="submission" date="2017-05" db="EMBL/GenBank/DDBJ databases">
        <title>De novo genome assembly of Deniococcus indicus strain DR1.</title>
        <authorList>
            <person name="Chauhan D."/>
            <person name="Yennamalli R.M."/>
            <person name="Priyadarshini R."/>
        </authorList>
    </citation>
    <scope>NUCLEOTIDE SEQUENCE [LARGE SCALE GENOMIC DNA]</scope>
    <source>
        <strain evidence="3 4">DR1</strain>
    </source>
</reference>
<feature type="compositionally biased region" description="Low complexity" evidence="1">
    <location>
        <begin position="317"/>
        <end position="340"/>
    </location>
</feature>
<dbReference type="AlphaFoldDB" id="A0A246BE31"/>
<gene>
    <name evidence="3" type="ORF">CBQ26_19680</name>
    <name evidence="2" type="ORF">CBQ26_20930</name>
</gene>
<feature type="region of interest" description="Disordered" evidence="1">
    <location>
        <begin position="311"/>
        <end position="376"/>
    </location>
</feature>
<organism evidence="3 4">
    <name type="scientific">Deinococcus indicus</name>
    <dbReference type="NCBI Taxonomy" id="223556"/>
    <lineage>
        <taxon>Bacteria</taxon>
        <taxon>Thermotogati</taxon>
        <taxon>Deinococcota</taxon>
        <taxon>Deinococci</taxon>
        <taxon>Deinococcales</taxon>
        <taxon>Deinococcaceae</taxon>
        <taxon>Deinococcus</taxon>
    </lineage>
</organism>
<dbReference type="Proteomes" id="UP000197208">
    <property type="component" value="Unassembled WGS sequence"/>
</dbReference>
<evidence type="ECO:0000313" key="3">
    <source>
        <dbReference type="EMBL" id="OWL93453.1"/>
    </source>
</evidence>
<evidence type="ECO:0000313" key="2">
    <source>
        <dbReference type="EMBL" id="OWL93200.1"/>
    </source>
</evidence>
<comment type="caution">
    <text evidence="3">The sequence shown here is derived from an EMBL/GenBank/DDBJ whole genome shotgun (WGS) entry which is preliminary data.</text>
</comment>